<name>A0A4P8WPM0_9EURY</name>
<proteinExistence type="predicted"/>
<dbReference type="EMBL" id="CP040331">
    <property type="protein sequence ID" value="QCS44443.1"/>
    <property type="molecule type" value="Genomic_DNA"/>
</dbReference>
<gene>
    <name evidence="1" type="ORF">FEJ81_19040</name>
</gene>
<dbReference type="OrthoDB" id="350090at2157"/>
<dbReference type="AlphaFoldDB" id="A0A4P8WPM0"/>
<dbReference type="RefSeq" id="WP_020931526.1">
    <property type="nucleotide sequence ID" value="NZ_CP040331.1"/>
</dbReference>
<protein>
    <recommendedName>
        <fullName evidence="3">Apea-like HEPN domain-containing protein</fullName>
    </recommendedName>
</protein>
<evidence type="ECO:0008006" key="3">
    <source>
        <dbReference type="Google" id="ProtNLM"/>
    </source>
</evidence>
<evidence type="ECO:0000313" key="2">
    <source>
        <dbReference type="Proteomes" id="UP000302218"/>
    </source>
</evidence>
<organism evidence="1 2">
    <name type="scientific">Natrinema versiforme</name>
    <dbReference type="NCBI Taxonomy" id="88724"/>
    <lineage>
        <taxon>Archaea</taxon>
        <taxon>Methanobacteriati</taxon>
        <taxon>Methanobacteriota</taxon>
        <taxon>Stenosarchaea group</taxon>
        <taxon>Halobacteria</taxon>
        <taxon>Halobacteriales</taxon>
        <taxon>Natrialbaceae</taxon>
        <taxon>Natrinema</taxon>
    </lineage>
</organism>
<dbReference type="Proteomes" id="UP000302218">
    <property type="component" value="Plasmid pNVE500"/>
</dbReference>
<sequence length="460" mass="53301">MSLESEEIHQLLEWAIDWQHDISRNSTPDAFEASERSSSPWARHRSNYAFEKLAQETFPLYDLGIAPSDIMSDVMGIIQDLAFESDAEVDWDEYHYPVEESIEEDGLVSTYEAKVNQVIAEIGQGEQLETIFYFPLNIQWAGSPPEIEIFDITFQPISESEWSEQLSEFRRYPDTFGTGTVESLCEDTDYSYWTTTIQSKGRSYAANKLNTALNLLCAKINHTLYCWEIQRLSERDQSSPGNPRWSWIQEPMAVLTAGTDHPLEVAITNRSSPRTVDLDWTNGDLPERFEEIPSFNYGADGLAGIFQDALLEYQRAMLETERQNAFFGFWRCIEELTLAGHGEKSEIVDRAMWAYSVSASEAHEIFFKTITEQLYDTRNKWVHEANWGDIWEIHERVAKYLADSLIQLYIDDFYGLDQNVVAEAFRYARMEEPQREKKQRQAKQRLEALNELNNIEQDCP</sequence>
<reference evidence="2" key="1">
    <citation type="submission" date="2019-05" db="EMBL/GenBank/DDBJ databases">
        <title>Genome sequence and methylation pattern of the halophilic Archaeon Natrinema versiforme BOL5-4.</title>
        <authorList>
            <person name="DasSarma P."/>
            <person name="Anton B.P."/>
            <person name="DasSarma S.L."/>
            <person name="Martinez F.L."/>
            <person name="Guzman D."/>
            <person name="Roberts R.J."/>
            <person name="DasSarma S."/>
        </authorList>
    </citation>
    <scope>NUCLEOTIDE SEQUENCE [LARGE SCALE GENOMIC DNA]</scope>
    <source>
        <strain evidence="2">BOL5-4</strain>
        <plasmid evidence="2">pnve500</plasmid>
    </source>
</reference>
<accession>A0A4P8WPM0</accession>
<keyword evidence="1" id="KW-0614">Plasmid</keyword>
<evidence type="ECO:0000313" key="1">
    <source>
        <dbReference type="EMBL" id="QCS44443.1"/>
    </source>
</evidence>
<dbReference type="KEGG" id="nvr:FEJ81_19040"/>
<geneLocation type="plasmid" evidence="2">
    <name>pnve500</name>
</geneLocation>
<dbReference type="GeneID" id="72745825"/>